<dbReference type="AlphaFoldDB" id="A0A8N1S818"/>
<evidence type="ECO:0000256" key="2">
    <source>
        <dbReference type="ARBA" id="ARBA00022679"/>
    </source>
</evidence>
<dbReference type="GO" id="GO:0005829">
    <property type="term" value="C:cytosol"/>
    <property type="evidence" value="ECO:0007669"/>
    <property type="project" value="TreeGrafter"/>
</dbReference>
<reference evidence="6" key="1">
    <citation type="submission" date="2025-08" db="UniProtKB">
        <authorList>
            <consortium name="RefSeq"/>
        </authorList>
    </citation>
    <scope>IDENTIFICATION</scope>
</reference>
<dbReference type="GO" id="GO:0006695">
    <property type="term" value="P:cholesterol biosynthetic process"/>
    <property type="evidence" value="ECO:0007669"/>
    <property type="project" value="TreeGrafter"/>
</dbReference>
<keyword evidence="4" id="KW-0460">Magnesium</keyword>
<dbReference type="Proteomes" id="UP000504615">
    <property type="component" value="Unplaced"/>
</dbReference>
<dbReference type="InterPro" id="IPR014721">
    <property type="entry name" value="Ribsml_uS5_D2-typ_fold_subgr"/>
</dbReference>
<name>A0A8N1S818_9HYME</name>
<evidence type="ECO:0000313" key="5">
    <source>
        <dbReference type="Proteomes" id="UP000504615"/>
    </source>
</evidence>
<dbReference type="SUPFAM" id="SSF54211">
    <property type="entry name" value="Ribosomal protein S5 domain 2-like"/>
    <property type="match status" value="1"/>
</dbReference>
<dbReference type="InterPro" id="IPR006205">
    <property type="entry name" value="Mev_gal_kin"/>
</dbReference>
<dbReference type="SUPFAM" id="SSF55060">
    <property type="entry name" value="GHMP Kinase, C-terminal domain"/>
    <property type="match status" value="1"/>
</dbReference>
<keyword evidence="2" id="KW-0808">Transferase</keyword>
<accession>A0A8N1S818</accession>
<protein>
    <submittedName>
        <fullName evidence="6">Mevalonate kinase-like</fullName>
    </submittedName>
</protein>
<dbReference type="GO" id="GO:0004496">
    <property type="term" value="F:mevalonate kinase activity"/>
    <property type="evidence" value="ECO:0007669"/>
    <property type="project" value="InterPro"/>
</dbReference>
<dbReference type="GO" id="GO:0005524">
    <property type="term" value="F:ATP binding"/>
    <property type="evidence" value="ECO:0007669"/>
    <property type="project" value="InterPro"/>
</dbReference>
<gene>
    <name evidence="6" type="primary">LOC112552880</name>
</gene>
<dbReference type="Gene3D" id="3.30.230.10">
    <property type="match status" value="1"/>
</dbReference>
<organism evidence="5 6">
    <name type="scientific">Pogonomyrmex barbatus</name>
    <name type="common">red harvester ant</name>
    <dbReference type="NCBI Taxonomy" id="144034"/>
    <lineage>
        <taxon>Eukaryota</taxon>
        <taxon>Metazoa</taxon>
        <taxon>Ecdysozoa</taxon>
        <taxon>Arthropoda</taxon>
        <taxon>Hexapoda</taxon>
        <taxon>Insecta</taxon>
        <taxon>Pterygota</taxon>
        <taxon>Neoptera</taxon>
        <taxon>Endopterygota</taxon>
        <taxon>Hymenoptera</taxon>
        <taxon>Apocrita</taxon>
        <taxon>Aculeata</taxon>
        <taxon>Formicoidea</taxon>
        <taxon>Formicidae</taxon>
        <taxon>Myrmicinae</taxon>
        <taxon>Pogonomyrmex</taxon>
    </lineage>
</organism>
<proteinExistence type="predicted"/>
<keyword evidence="5" id="KW-1185">Reference proteome</keyword>
<evidence type="ECO:0000313" key="6">
    <source>
        <dbReference type="RefSeq" id="XP_025074965.1"/>
    </source>
</evidence>
<evidence type="ECO:0000256" key="1">
    <source>
        <dbReference type="ARBA" id="ARBA00022490"/>
    </source>
</evidence>
<keyword evidence="1" id="KW-0963">Cytoplasm</keyword>
<dbReference type="GeneID" id="112552880"/>
<keyword evidence="3" id="KW-0418">Kinase</keyword>
<dbReference type="PANTHER" id="PTHR43290:SF2">
    <property type="entry name" value="MEVALONATE KINASE"/>
    <property type="match status" value="1"/>
</dbReference>
<dbReference type="GO" id="GO:0019287">
    <property type="term" value="P:isopentenyl diphosphate biosynthetic process, mevalonate pathway"/>
    <property type="evidence" value="ECO:0007669"/>
    <property type="project" value="TreeGrafter"/>
</dbReference>
<evidence type="ECO:0000256" key="4">
    <source>
        <dbReference type="ARBA" id="ARBA00022842"/>
    </source>
</evidence>
<dbReference type="OrthoDB" id="1652964at2759"/>
<dbReference type="PANTHER" id="PTHR43290">
    <property type="entry name" value="MEVALONATE KINASE"/>
    <property type="match status" value="1"/>
</dbReference>
<dbReference type="InterPro" id="IPR036554">
    <property type="entry name" value="GHMP_kinase_C_sf"/>
</dbReference>
<sequence>MYRFNISAPGTVFLHGDTVLGYNGPCIAAALDIRTKLQFSSLPPRVVPNEIIRIEFQNLELHLDIPLEAFFEHFYDQNIIRKFSCYELRNVIEMFIESLNINNSTYDPKNEEHKLFLQAFLYLLIRTAYEEEMEITASIIVKLWTDLPTIKDLGTRTSFIVCLAACFWRWSLLQKGVVRYKFDSEDHTEIKLYAWNCEEMIYNSQSTINNFVSVYGTITVFEDENTAFTLDGMRPMKILMIDSNINQKMEMNQTEEMKNLCPCVDSIMSSIAALSSISAEAINEIFEKSLIISKNETNWFRLLPLDSYKTVSAFINVNQGLLKGLGMSNGNIDIICTIVRKYSLGCKITGNGRYVFILLLPNSTDMVITKLKSELTYHNFRVVETTMSCDGIRVE</sequence>
<evidence type="ECO:0000256" key="3">
    <source>
        <dbReference type="ARBA" id="ARBA00022777"/>
    </source>
</evidence>
<dbReference type="Gene3D" id="3.30.70.890">
    <property type="entry name" value="GHMP kinase, C-terminal domain"/>
    <property type="match status" value="1"/>
</dbReference>
<dbReference type="InterPro" id="IPR020568">
    <property type="entry name" value="Ribosomal_Su5_D2-typ_SF"/>
</dbReference>
<dbReference type="RefSeq" id="XP_025074965.1">
    <property type="nucleotide sequence ID" value="XM_025219180.1"/>
</dbReference>